<evidence type="ECO:0000313" key="11">
    <source>
        <dbReference type="Proteomes" id="UP001139290"/>
    </source>
</evidence>
<dbReference type="Proteomes" id="UP001139290">
    <property type="component" value="Unassembled WGS sequence"/>
</dbReference>
<dbReference type="SUPFAM" id="SSF49354">
    <property type="entry name" value="PapD-like"/>
    <property type="match status" value="1"/>
</dbReference>
<dbReference type="Pfam" id="PF00345">
    <property type="entry name" value="PapD_N"/>
    <property type="match status" value="1"/>
</dbReference>
<reference evidence="10" key="1">
    <citation type="submission" date="2021-11" db="EMBL/GenBank/DDBJ databases">
        <title>Citrobacter meridianamericanus sp. nov. isolated from soil.</title>
        <authorList>
            <person name="Furlan J.P.R."/>
            <person name="Stehling E.G."/>
        </authorList>
    </citation>
    <scope>NUCLEOTIDE SEQUENCE</scope>
    <source>
        <strain evidence="10">BR102</strain>
    </source>
</reference>
<comment type="caution">
    <text evidence="10">The sequence shown here is derived from an EMBL/GenBank/DDBJ whole genome shotgun (WGS) entry which is preliminary data.</text>
</comment>
<dbReference type="RefSeq" id="WP_151218369.1">
    <property type="nucleotide sequence ID" value="NZ_JAJJVQ010000015.1"/>
</dbReference>
<name>A0ABT1BHB8_9ENTR</name>
<dbReference type="PANTHER" id="PTHR30251">
    <property type="entry name" value="PILUS ASSEMBLY CHAPERONE"/>
    <property type="match status" value="1"/>
</dbReference>
<keyword evidence="3" id="KW-0732">Signal</keyword>
<dbReference type="Gene3D" id="2.60.40.10">
    <property type="entry name" value="Immunoglobulins"/>
    <property type="match status" value="2"/>
</dbReference>
<dbReference type="InterPro" id="IPR018046">
    <property type="entry name" value="Pili_assmbl_chaperone_CS"/>
</dbReference>
<evidence type="ECO:0000256" key="5">
    <source>
        <dbReference type="ARBA" id="ARBA00023186"/>
    </source>
</evidence>
<keyword evidence="5 7" id="KW-0143">Chaperone</keyword>
<evidence type="ECO:0000259" key="9">
    <source>
        <dbReference type="Pfam" id="PF02753"/>
    </source>
</evidence>
<evidence type="ECO:0000256" key="4">
    <source>
        <dbReference type="ARBA" id="ARBA00022764"/>
    </source>
</evidence>
<evidence type="ECO:0000256" key="1">
    <source>
        <dbReference type="ARBA" id="ARBA00004418"/>
    </source>
</evidence>
<gene>
    <name evidence="10" type="ORF">LOD26_24550</name>
</gene>
<organism evidence="10 11">
    <name type="scientific">Citrobacter meridianamericanus</name>
    <dbReference type="NCBI Taxonomy" id="2894201"/>
    <lineage>
        <taxon>Bacteria</taxon>
        <taxon>Pseudomonadati</taxon>
        <taxon>Pseudomonadota</taxon>
        <taxon>Gammaproteobacteria</taxon>
        <taxon>Enterobacterales</taxon>
        <taxon>Enterobacteriaceae</taxon>
        <taxon>Citrobacter</taxon>
    </lineage>
</organism>
<dbReference type="PANTHER" id="PTHR30251:SF9">
    <property type="entry name" value="CHAPERONE PROTEIN CAF1M"/>
    <property type="match status" value="1"/>
</dbReference>
<dbReference type="InterPro" id="IPR016148">
    <property type="entry name" value="Pili_assmbl_chaperone_C"/>
</dbReference>
<dbReference type="SUPFAM" id="SSF49584">
    <property type="entry name" value="Periplasmic chaperone C-domain"/>
    <property type="match status" value="1"/>
</dbReference>
<protein>
    <submittedName>
        <fullName evidence="10">Fimbria/pilus periplasmic chaperone</fullName>
    </submittedName>
</protein>
<dbReference type="Pfam" id="PF02753">
    <property type="entry name" value="PapD_C"/>
    <property type="match status" value="1"/>
</dbReference>
<dbReference type="PROSITE" id="PS00635">
    <property type="entry name" value="PILI_CHAPERONE"/>
    <property type="match status" value="1"/>
</dbReference>
<keyword evidence="6" id="KW-0393">Immunoglobulin domain</keyword>
<proteinExistence type="inferred from homology"/>
<evidence type="ECO:0000256" key="6">
    <source>
        <dbReference type="ARBA" id="ARBA00023319"/>
    </source>
</evidence>
<keyword evidence="11" id="KW-1185">Reference proteome</keyword>
<dbReference type="InterPro" id="IPR013783">
    <property type="entry name" value="Ig-like_fold"/>
</dbReference>
<sequence length="283" mass="31287">MSIRVFSRCSLLSLRPVALTNRGIFTAYLGLAVMVFWSNPFFGDARAALPIEGQAVRIKPQIRDYKVTLGATRVIYDPDSRGAELWIENSQDYPMLVQSRTLDENQKESAPFVVTPPLFRLDGNQRGRLRIVRTGGEFPSDRESLQWLCVKAIPPSGGDAWLKENKKAGEPTMPAVGIQVSLNNCIKLLTRPASLHATPLDVAGGLKWQRVGNQIRARNDSPFYINLISLKLNGAEVLQPHYISPYGAQTFSVPAGVARVKRVQWQIITDNGGQGPTYDAAIN</sequence>
<evidence type="ECO:0000256" key="2">
    <source>
        <dbReference type="ARBA" id="ARBA00007399"/>
    </source>
</evidence>
<feature type="domain" description="Pili assembly chaperone N-terminal" evidence="8">
    <location>
        <begin position="67"/>
        <end position="195"/>
    </location>
</feature>
<dbReference type="EMBL" id="JAJJVQ010000015">
    <property type="protein sequence ID" value="MCO5784444.1"/>
    <property type="molecule type" value="Genomic_DNA"/>
</dbReference>
<dbReference type="InterPro" id="IPR001829">
    <property type="entry name" value="Pili_assmbl_chaperone_bac"/>
</dbReference>
<dbReference type="InterPro" id="IPR036316">
    <property type="entry name" value="Pili_assmbl_chap_C_dom_sf"/>
</dbReference>
<comment type="similarity">
    <text evidence="2 7">Belongs to the periplasmic pilus chaperone family.</text>
</comment>
<evidence type="ECO:0000313" key="10">
    <source>
        <dbReference type="EMBL" id="MCO5784444.1"/>
    </source>
</evidence>
<comment type="subcellular location">
    <subcellularLocation>
        <location evidence="1 7">Periplasm</location>
    </subcellularLocation>
</comment>
<accession>A0ABT1BHB8</accession>
<keyword evidence="4" id="KW-0574">Periplasm</keyword>
<evidence type="ECO:0000259" key="8">
    <source>
        <dbReference type="Pfam" id="PF00345"/>
    </source>
</evidence>
<dbReference type="PRINTS" id="PR00969">
    <property type="entry name" value="CHAPERONPILI"/>
</dbReference>
<dbReference type="InterPro" id="IPR016147">
    <property type="entry name" value="Pili_assmbl_chaperone_N"/>
</dbReference>
<dbReference type="InterPro" id="IPR050643">
    <property type="entry name" value="Periplasmic_pilus_chap"/>
</dbReference>
<dbReference type="InterPro" id="IPR008962">
    <property type="entry name" value="PapD-like_sf"/>
</dbReference>
<feature type="domain" description="Pili assembly chaperone C-terminal" evidence="9">
    <location>
        <begin position="218"/>
        <end position="274"/>
    </location>
</feature>
<evidence type="ECO:0000256" key="3">
    <source>
        <dbReference type="ARBA" id="ARBA00022729"/>
    </source>
</evidence>
<evidence type="ECO:0000256" key="7">
    <source>
        <dbReference type="RuleBase" id="RU003918"/>
    </source>
</evidence>